<organism evidence="2 3">
    <name type="scientific">Phytophthora palmivora</name>
    <dbReference type="NCBI Taxonomy" id="4796"/>
    <lineage>
        <taxon>Eukaryota</taxon>
        <taxon>Sar</taxon>
        <taxon>Stramenopiles</taxon>
        <taxon>Oomycota</taxon>
        <taxon>Peronosporomycetes</taxon>
        <taxon>Peronosporales</taxon>
        <taxon>Peronosporaceae</taxon>
        <taxon>Phytophthora</taxon>
    </lineage>
</organism>
<dbReference type="Proteomes" id="UP000237271">
    <property type="component" value="Unassembled WGS sequence"/>
</dbReference>
<keyword evidence="3" id="KW-1185">Reference proteome</keyword>
<protein>
    <recommendedName>
        <fullName evidence="1">PiggyBac transposable element-derived protein domain-containing protein</fullName>
    </recommendedName>
</protein>
<dbReference type="Pfam" id="PF13843">
    <property type="entry name" value="DDE_Tnp_1_7"/>
    <property type="match status" value="1"/>
</dbReference>
<dbReference type="InterPro" id="IPR029526">
    <property type="entry name" value="PGBD"/>
</dbReference>
<evidence type="ECO:0000313" key="3">
    <source>
        <dbReference type="Proteomes" id="UP000237271"/>
    </source>
</evidence>
<proteinExistence type="predicted"/>
<evidence type="ECO:0000259" key="1">
    <source>
        <dbReference type="Pfam" id="PF13843"/>
    </source>
</evidence>
<dbReference type="AlphaFoldDB" id="A0A2P4XTF1"/>
<dbReference type="OrthoDB" id="108269at2759"/>
<sequence>MAGYAVSILKGNDNRQELLGYEESESFQRGDDDDDDLQEVKVFDAYESAEFLSTTLAEVEAAENIRFELLGTIEAPSDLYKRNRDTTATYLRSAFRHIFEHSASSSFYAFLLQYFWYQVLHETNAYPVAYTGFCDCEVYTILEIMFFLTLKVKGECANYWGPQPEDVIFGSSTTSLGSVMLLHRFKLHRQYFSFNASPSNMDKDAAARVRPMLNLWKTTGGRYVVAERYVPLKVVAARSPEQQAT</sequence>
<comment type="caution">
    <text evidence="2">The sequence shown here is derived from an EMBL/GenBank/DDBJ whole genome shotgun (WGS) entry which is preliminary data.</text>
</comment>
<accession>A0A2P4XTF1</accession>
<evidence type="ECO:0000313" key="2">
    <source>
        <dbReference type="EMBL" id="POM68841.1"/>
    </source>
</evidence>
<reference evidence="2 3" key="1">
    <citation type="journal article" date="2017" name="Genome Biol. Evol.">
        <title>Phytophthora megakarya and P. palmivora, closely related causal agents of cacao black pod rot, underwent increases in genome sizes and gene numbers by different mechanisms.</title>
        <authorList>
            <person name="Ali S.S."/>
            <person name="Shao J."/>
            <person name="Lary D.J."/>
            <person name="Kronmiller B."/>
            <person name="Shen D."/>
            <person name="Strem M.D."/>
            <person name="Amoako-Attah I."/>
            <person name="Akrofi A.Y."/>
            <person name="Begoude B.A."/>
            <person name="Ten Hoopen G.M."/>
            <person name="Coulibaly K."/>
            <person name="Kebe B.I."/>
            <person name="Melnick R.L."/>
            <person name="Guiltinan M.J."/>
            <person name="Tyler B.M."/>
            <person name="Meinhardt L.W."/>
            <person name="Bailey B.A."/>
        </authorList>
    </citation>
    <scope>NUCLEOTIDE SEQUENCE [LARGE SCALE GENOMIC DNA]</scope>
    <source>
        <strain evidence="3">sbr112.9</strain>
    </source>
</reference>
<gene>
    <name evidence="2" type="ORF">PHPALM_14945</name>
</gene>
<dbReference type="EMBL" id="NCKW01008022">
    <property type="protein sequence ID" value="POM68841.1"/>
    <property type="molecule type" value="Genomic_DNA"/>
</dbReference>
<feature type="domain" description="PiggyBac transposable element-derived protein" evidence="1">
    <location>
        <begin position="103"/>
        <end position="229"/>
    </location>
</feature>
<name>A0A2P4XTF1_9STRA</name>